<dbReference type="InterPro" id="IPR014284">
    <property type="entry name" value="RNA_pol_sigma-70_dom"/>
</dbReference>
<dbReference type="SUPFAM" id="SSF88659">
    <property type="entry name" value="Sigma3 and sigma4 domains of RNA polymerase sigma factors"/>
    <property type="match status" value="2"/>
</dbReference>
<dbReference type="InterPro" id="IPR036388">
    <property type="entry name" value="WH-like_DNA-bd_sf"/>
</dbReference>
<keyword evidence="3" id="KW-0238">DNA-binding</keyword>
<protein>
    <submittedName>
        <fullName evidence="6">RNA polymerase primary sigma factor/RNA polymerase nonessential primary-like sigma factor</fullName>
    </submittedName>
</protein>
<dbReference type="SUPFAM" id="SSF88946">
    <property type="entry name" value="Sigma2 domain of RNA polymerase sigma factors"/>
    <property type="match status" value="1"/>
</dbReference>
<evidence type="ECO:0000256" key="1">
    <source>
        <dbReference type="ARBA" id="ARBA00023015"/>
    </source>
</evidence>
<evidence type="ECO:0000256" key="2">
    <source>
        <dbReference type="ARBA" id="ARBA00023082"/>
    </source>
</evidence>
<dbReference type="InterPro" id="IPR007627">
    <property type="entry name" value="RNA_pol_sigma70_r2"/>
</dbReference>
<name>A0A7W9J2S4_9ACTN</name>
<keyword evidence="7" id="KW-1185">Reference proteome</keyword>
<sequence>MAAIDCDAADVTGLVAYLRDLGRHELLSPEEVYELSSWIEAGVLAADQLARAAPTTDRAELAHRAELGAVVELGQAARRRMIEGNLRLVVSLAKRYAGKGLSLLDLIQEGNIGLIRAVERFDHKLGHRFSSYAIWWIRQALGRAVSDRSRLIRMPAQAYVDAGRVAAVHRDLIQRLEREPTTEELAAAASLTIARVERARAWRIRPAPLDINEADQLIDDEDLLHRAVLIRDLHCQLEHLDDLAQDILRLRFGLHNTPLSTLEETAEQLRLPPAKVRALELEALRYLRKCPGLREYSNST</sequence>
<dbReference type="AlphaFoldDB" id="A0A7W9J2S4"/>
<dbReference type="NCBIfam" id="TIGR02937">
    <property type="entry name" value="sigma70-ECF"/>
    <property type="match status" value="1"/>
</dbReference>
<evidence type="ECO:0000256" key="3">
    <source>
        <dbReference type="ARBA" id="ARBA00023125"/>
    </source>
</evidence>
<keyword evidence="2" id="KW-0731">Sigma factor</keyword>
<accession>A0A7W9J2S4</accession>
<dbReference type="InterPro" id="IPR007624">
    <property type="entry name" value="RNA_pol_sigma70_r3"/>
</dbReference>
<organism evidence="6 7">
    <name type="scientific">Kribbella italica</name>
    <dbReference type="NCBI Taxonomy" id="1540520"/>
    <lineage>
        <taxon>Bacteria</taxon>
        <taxon>Bacillati</taxon>
        <taxon>Actinomycetota</taxon>
        <taxon>Actinomycetes</taxon>
        <taxon>Propionibacteriales</taxon>
        <taxon>Kribbellaceae</taxon>
        <taxon>Kribbella</taxon>
    </lineage>
</organism>
<dbReference type="Pfam" id="PF04542">
    <property type="entry name" value="Sigma70_r2"/>
    <property type="match status" value="1"/>
</dbReference>
<proteinExistence type="predicted"/>
<gene>
    <name evidence="6" type="ORF">HDA39_000567</name>
</gene>
<comment type="caution">
    <text evidence="6">The sequence shown here is derived from an EMBL/GenBank/DDBJ whole genome shotgun (WGS) entry which is preliminary data.</text>
</comment>
<evidence type="ECO:0000313" key="7">
    <source>
        <dbReference type="Proteomes" id="UP000549971"/>
    </source>
</evidence>
<dbReference type="Proteomes" id="UP000549971">
    <property type="component" value="Unassembled WGS sequence"/>
</dbReference>
<dbReference type="GO" id="GO:0003677">
    <property type="term" value="F:DNA binding"/>
    <property type="evidence" value="ECO:0007669"/>
    <property type="project" value="UniProtKB-KW"/>
</dbReference>
<evidence type="ECO:0000313" key="6">
    <source>
        <dbReference type="EMBL" id="MBB5833833.1"/>
    </source>
</evidence>
<evidence type="ECO:0000259" key="5">
    <source>
        <dbReference type="PROSITE" id="PS00715"/>
    </source>
</evidence>
<keyword evidence="1" id="KW-0805">Transcription regulation</keyword>
<dbReference type="InterPro" id="IPR007630">
    <property type="entry name" value="RNA_pol_sigma70_r4"/>
</dbReference>
<dbReference type="InterPro" id="IPR013324">
    <property type="entry name" value="RNA_pol_sigma_r3/r4-like"/>
</dbReference>
<dbReference type="Pfam" id="PF04545">
    <property type="entry name" value="Sigma70_r4"/>
    <property type="match status" value="1"/>
</dbReference>
<feature type="domain" description="RNA polymerase sigma-70" evidence="5">
    <location>
        <begin position="105"/>
        <end position="118"/>
    </location>
</feature>
<dbReference type="PRINTS" id="PR00046">
    <property type="entry name" value="SIGMA70FCT"/>
</dbReference>
<dbReference type="Gene3D" id="1.10.10.10">
    <property type="entry name" value="Winged helix-like DNA-binding domain superfamily/Winged helix DNA-binding domain"/>
    <property type="match status" value="2"/>
</dbReference>
<dbReference type="PANTHER" id="PTHR30603">
    <property type="entry name" value="RNA POLYMERASE SIGMA FACTOR RPO"/>
    <property type="match status" value="1"/>
</dbReference>
<keyword evidence="4" id="KW-0804">Transcription</keyword>
<dbReference type="GO" id="GO:0016987">
    <property type="term" value="F:sigma factor activity"/>
    <property type="evidence" value="ECO:0007669"/>
    <property type="project" value="UniProtKB-KW"/>
</dbReference>
<evidence type="ECO:0000256" key="4">
    <source>
        <dbReference type="ARBA" id="ARBA00023163"/>
    </source>
</evidence>
<dbReference type="EMBL" id="JACHMY010000001">
    <property type="protein sequence ID" value="MBB5833833.1"/>
    <property type="molecule type" value="Genomic_DNA"/>
</dbReference>
<dbReference type="PROSITE" id="PS00715">
    <property type="entry name" value="SIGMA70_1"/>
    <property type="match status" value="1"/>
</dbReference>
<dbReference type="InterPro" id="IPR013325">
    <property type="entry name" value="RNA_pol_sigma_r2"/>
</dbReference>
<dbReference type="GO" id="GO:0006352">
    <property type="term" value="P:DNA-templated transcription initiation"/>
    <property type="evidence" value="ECO:0007669"/>
    <property type="project" value="InterPro"/>
</dbReference>
<dbReference type="Pfam" id="PF04539">
    <property type="entry name" value="Sigma70_r3"/>
    <property type="match status" value="1"/>
</dbReference>
<dbReference type="InterPro" id="IPR000943">
    <property type="entry name" value="RNA_pol_sigma70"/>
</dbReference>
<dbReference type="RefSeq" id="WP_184793676.1">
    <property type="nucleotide sequence ID" value="NZ_JACHMY010000001.1"/>
</dbReference>
<dbReference type="InterPro" id="IPR050239">
    <property type="entry name" value="Sigma-70_RNA_pol_init_factors"/>
</dbReference>
<dbReference type="Gene3D" id="1.10.601.10">
    <property type="entry name" value="RNA Polymerase Primary Sigma Factor"/>
    <property type="match status" value="1"/>
</dbReference>
<reference evidence="6 7" key="1">
    <citation type="submission" date="2020-08" db="EMBL/GenBank/DDBJ databases">
        <title>Sequencing the genomes of 1000 actinobacteria strains.</title>
        <authorList>
            <person name="Klenk H.-P."/>
        </authorList>
    </citation>
    <scope>NUCLEOTIDE SEQUENCE [LARGE SCALE GENOMIC DNA]</scope>
    <source>
        <strain evidence="6 7">DSM 28967</strain>
    </source>
</reference>
<dbReference type="PANTHER" id="PTHR30603:SF47">
    <property type="entry name" value="RNA POLYMERASE SIGMA FACTOR SIGD, CHLOROPLASTIC"/>
    <property type="match status" value="1"/>
</dbReference>